<dbReference type="OrthoDB" id="828472at2759"/>
<sequence>MIDPKTQHKREKTRNPAKIVRNGGPRASSLDIVPPDFSSLESPSDGLEFEANTVYNLVLNCNLEASLNLDPKEIKILDIKCKGIGLTSPTDYQCAWGKQPQMTATKIRKREELKEPMTKDFISLINANDRKKCANICPKSKKGKAFDLNKKPPEQDCDVASSSNHRESNKVELPLSKDNLDLTLRLCSVHALP</sequence>
<gene>
    <name evidence="2" type="ORF">POTOM_001793</name>
</gene>
<keyword evidence="3" id="KW-1185">Reference proteome</keyword>
<reference evidence="2" key="1">
    <citation type="journal article" date="2020" name="bioRxiv">
        <title>Hybrid origin of Populus tomentosa Carr. identified through genome sequencing and phylogenomic analysis.</title>
        <authorList>
            <person name="An X."/>
            <person name="Gao K."/>
            <person name="Chen Z."/>
            <person name="Li J."/>
            <person name="Yang X."/>
            <person name="Yang X."/>
            <person name="Zhou J."/>
            <person name="Guo T."/>
            <person name="Zhao T."/>
            <person name="Huang S."/>
            <person name="Miao D."/>
            <person name="Khan W.U."/>
            <person name="Rao P."/>
            <person name="Ye M."/>
            <person name="Lei B."/>
            <person name="Liao W."/>
            <person name="Wang J."/>
            <person name="Ji L."/>
            <person name="Li Y."/>
            <person name="Guo B."/>
            <person name="Mustafa N.S."/>
            <person name="Li S."/>
            <person name="Yun Q."/>
            <person name="Keller S.R."/>
            <person name="Mao J."/>
            <person name="Zhang R."/>
            <person name="Strauss S.H."/>
        </authorList>
    </citation>
    <scope>NUCLEOTIDE SEQUENCE</scope>
    <source>
        <strain evidence="2">GM15</strain>
        <tissue evidence="2">Leaf</tissue>
    </source>
</reference>
<protein>
    <submittedName>
        <fullName evidence="2">Uncharacterized protein</fullName>
    </submittedName>
</protein>
<accession>A0A8X8DIJ9</accession>
<dbReference type="Proteomes" id="UP000886885">
    <property type="component" value="Chromosome 1A"/>
</dbReference>
<organism evidence="2 3">
    <name type="scientific">Populus tomentosa</name>
    <name type="common">Chinese white poplar</name>
    <dbReference type="NCBI Taxonomy" id="118781"/>
    <lineage>
        <taxon>Eukaryota</taxon>
        <taxon>Viridiplantae</taxon>
        <taxon>Streptophyta</taxon>
        <taxon>Embryophyta</taxon>
        <taxon>Tracheophyta</taxon>
        <taxon>Spermatophyta</taxon>
        <taxon>Magnoliopsida</taxon>
        <taxon>eudicotyledons</taxon>
        <taxon>Gunneridae</taxon>
        <taxon>Pentapetalae</taxon>
        <taxon>rosids</taxon>
        <taxon>fabids</taxon>
        <taxon>Malpighiales</taxon>
        <taxon>Salicaceae</taxon>
        <taxon>Saliceae</taxon>
        <taxon>Populus</taxon>
    </lineage>
</organism>
<feature type="region of interest" description="Disordered" evidence="1">
    <location>
        <begin position="1"/>
        <end position="28"/>
    </location>
</feature>
<dbReference type="EMBL" id="JAAWWB010000001">
    <property type="protein sequence ID" value="KAG6792641.1"/>
    <property type="molecule type" value="Genomic_DNA"/>
</dbReference>
<evidence type="ECO:0000313" key="2">
    <source>
        <dbReference type="EMBL" id="KAG6792641.1"/>
    </source>
</evidence>
<name>A0A8X8DIJ9_POPTO</name>
<dbReference type="AlphaFoldDB" id="A0A8X8DIJ9"/>
<proteinExistence type="predicted"/>
<comment type="caution">
    <text evidence="2">The sequence shown here is derived from an EMBL/GenBank/DDBJ whole genome shotgun (WGS) entry which is preliminary data.</text>
</comment>
<evidence type="ECO:0000256" key="1">
    <source>
        <dbReference type="SAM" id="MobiDB-lite"/>
    </source>
</evidence>
<evidence type="ECO:0000313" key="3">
    <source>
        <dbReference type="Proteomes" id="UP000886885"/>
    </source>
</evidence>